<protein>
    <recommendedName>
        <fullName evidence="5">DUF3180 domain-containing protein</fullName>
    </recommendedName>
</protein>
<dbReference type="RefSeq" id="WP_184749184.1">
    <property type="nucleotide sequence ID" value="NZ_BAAAJR010000008.1"/>
</dbReference>
<feature type="transmembrane region" description="Helical" evidence="2">
    <location>
        <begin position="79"/>
        <end position="104"/>
    </location>
</feature>
<evidence type="ECO:0000256" key="2">
    <source>
        <dbReference type="SAM" id="Phobius"/>
    </source>
</evidence>
<dbReference type="Proteomes" id="UP000537775">
    <property type="component" value="Unassembled WGS sequence"/>
</dbReference>
<feature type="region of interest" description="Disordered" evidence="1">
    <location>
        <begin position="145"/>
        <end position="164"/>
    </location>
</feature>
<evidence type="ECO:0000256" key="1">
    <source>
        <dbReference type="SAM" id="MobiDB-lite"/>
    </source>
</evidence>
<organism evidence="3 4">
    <name type="scientific">Microbacterium thalassium</name>
    <dbReference type="NCBI Taxonomy" id="362649"/>
    <lineage>
        <taxon>Bacteria</taxon>
        <taxon>Bacillati</taxon>
        <taxon>Actinomycetota</taxon>
        <taxon>Actinomycetes</taxon>
        <taxon>Micrococcales</taxon>
        <taxon>Microbacteriaceae</taxon>
        <taxon>Microbacterium</taxon>
    </lineage>
</organism>
<accession>A0A7X0FLW1</accession>
<gene>
    <name evidence="3" type="ORF">HD594_000220</name>
</gene>
<keyword evidence="2" id="KW-0812">Transmembrane</keyword>
<proteinExistence type="predicted"/>
<comment type="caution">
    <text evidence="3">The sequence shown here is derived from an EMBL/GenBank/DDBJ whole genome shotgun (WGS) entry which is preliminary data.</text>
</comment>
<name>A0A7X0FLW1_9MICO</name>
<keyword evidence="4" id="KW-1185">Reference proteome</keyword>
<evidence type="ECO:0000313" key="4">
    <source>
        <dbReference type="Proteomes" id="UP000537775"/>
    </source>
</evidence>
<sequence length="164" mass="16229">MKRTGPGVLIVAAVIGVAAGYALDQILTAAGRPTFTPAITLPVLLIALGAAVVSLAWPIHRAARGSAPARIDPFRAVRIAMLAKASSIVGAGVGGLGLGLALFLLSRPVPPSVGSIAAVLATAAAGGVLIAAALVAEHLCTIRKDDDDEQPGGAGTGPEPQLHD</sequence>
<feature type="transmembrane region" description="Helical" evidence="2">
    <location>
        <begin position="38"/>
        <end position="59"/>
    </location>
</feature>
<dbReference type="EMBL" id="JACHML010000001">
    <property type="protein sequence ID" value="MBB6389907.1"/>
    <property type="molecule type" value="Genomic_DNA"/>
</dbReference>
<dbReference type="AlphaFoldDB" id="A0A7X0FLW1"/>
<evidence type="ECO:0008006" key="5">
    <source>
        <dbReference type="Google" id="ProtNLM"/>
    </source>
</evidence>
<dbReference type="Pfam" id="PF11377">
    <property type="entry name" value="DUF3180"/>
    <property type="match status" value="1"/>
</dbReference>
<keyword evidence="2" id="KW-0472">Membrane</keyword>
<keyword evidence="2" id="KW-1133">Transmembrane helix</keyword>
<evidence type="ECO:0000313" key="3">
    <source>
        <dbReference type="EMBL" id="MBB6389907.1"/>
    </source>
</evidence>
<feature type="transmembrane region" description="Helical" evidence="2">
    <location>
        <begin position="116"/>
        <end position="136"/>
    </location>
</feature>
<dbReference type="InterPro" id="IPR021517">
    <property type="entry name" value="DUF3180"/>
</dbReference>
<reference evidence="3 4" key="1">
    <citation type="submission" date="2020-08" db="EMBL/GenBank/DDBJ databases">
        <title>Sequencing the genomes of 1000 actinobacteria strains.</title>
        <authorList>
            <person name="Klenk H.-P."/>
        </authorList>
    </citation>
    <scope>NUCLEOTIDE SEQUENCE [LARGE SCALE GENOMIC DNA]</scope>
    <source>
        <strain evidence="3 4">DSM 12511</strain>
    </source>
</reference>